<feature type="region of interest" description="Disordered" evidence="1">
    <location>
        <begin position="122"/>
        <end position="155"/>
    </location>
</feature>
<evidence type="ECO:0000256" key="1">
    <source>
        <dbReference type="SAM" id="MobiDB-lite"/>
    </source>
</evidence>
<sequence>MAETGKDTTAHERLSRVAHAVARAWTEPEYGLEQSSVESPEFYGHPEIDGDLEDDRLALSPADGYSRNADSPAHVAASASYNLEREREGCQPGRQFDSSGGLAANAYVPNLFAEDITLRQSSAGAKAQEAQEAQEVQEAGEETNRSNSQIPSEEK</sequence>
<accession>A0AAJ0CPB4</accession>
<dbReference type="AlphaFoldDB" id="A0AAJ0CPB4"/>
<organism evidence="2 3">
    <name type="scientific">Conoideocrella luteorostrata</name>
    <dbReference type="NCBI Taxonomy" id="1105319"/>
    <lineage>
        <taxon>Eukaryota</taxon>
        <taxon>Fungi</taxon>
        <taxon>Dikarya</taxon>
        <taxon>Ascomycota</taxon>
        <taxon>Pezizomycotina</taxon>
        <taxon>Sordariomycetes</taxon>
        <taxon>Hypocreomycetidae</taxon>
        <taxon>Hypocreales</taxon>
        <taxon>Clavicipitaceae</taxon>
        <taxon>Conoideocrella</taxon>
    </lineage>
</organism>
<keyword evidence="3" id="KW-1185">Reference proteome</keyword>
<proteinExistence type="predicted"/>
<evidence type="ECO:0000313" key="3">
    <source>
        <dbReference type="Proteomes" id="UP001251528"/>
    </source>
</evidence>
<comment type="caution">
    <text evidence="2">The sequence shown here is derived from an EMBL/GenBank/DDBJ whole genome shotgun (WGS) entry which is preliminary data.</text>
</comment>
<feature type="compositionally biased region" description="Low complexity" evidence="1">
    <location>
        <begin position="122"/>
        <end position="137"/>
    </location>
</feature>
<reference evidence="2" key="1">
    <citation type="submission" date="2023-06" db="EMBL/GenBank/DDBJ databases">
        <title>Conoideocrella luteorostrata (Hypocreales: Clavicipitaceae), a potential biocontrol fungus for elongate hemlock scale in United States Christmas tree production areas.</title>
        <authorList>
            <person name="Barrett H."/>
            <person name="Lovett B."/>
            <person name="Macias A.M."/>
            <person name="Stajich J.E."/>
            <person name="Kasson M.T."/>
        </authorList>
    </citation>
    <scope>NUCLEOTIDE SEQUENCE</scope>
    <source>
        <strain evidence="2">ARSEF 14590</strain>
    </source>
</reference>
<name>A0AAJ0CPB4_9HYPO</name>
<evidence type="ECO:0000313" key="2">
    <source>
        <dbReference type="EMBL" id="KAK2599033.1"/>
    </source>
</evidence>
<protein>
    <submittedName>
        <fullName evidence="2">Uncharacterized protein</fullName>
    </submittedName>
</protein>
<gene>
    <name evidence="2" type="ORF">QQS21_005499</name>
</gene>
<feature type="compositionally biased region" description="Polar residues" evidence="1">
    <location>
        <begin position="145"/>
        <end position="155"/>
    </location>
</feature>
<dbReference type="EMBL" id="JASWJB010000092">
    <property type="protein sequence ID" value="KAK2599033.1"/>
    <property type="molecule type" value="Genomic_DNA"/>
</dbReference>
<dbReference type="Proteomes" id="UP001251528">
    <property type="component" value="Unassembled WGS sequence"/>
</dbReference>
<feature type="region of interest" description="Disordered" evidence="1">
    <location>
        <begin position="30"/>
        <end position="102"/>
    </location>
</feature>